<dbReference type="Proteomes" id="UP001287356">
    <property type="component" value="Unassembled WGS sequence"/>
</dbReference>
<evidence type="ECO:0000256" key="2">
    <source>
        <dbReference type="SAM" id="Phobius"/>
    </source>
</evidence>
<organism evidence="3 4">
    <name type="scientific">Lasiosphaeria ovina</name>
    <dbReference type="NCBI Taxonomy" id="92902"/>
    <lineage>
        <taxon>Eukaryota</taxon>
        <taxon>Fungi</taxon>
        <taxon>Dikarya</taxon>
        <taxon>Ascomycota</taxon>
        <taxon>Pezizomycotina</taxon>
        <taxon>Sordariomycetes</taxon>
        <taxon>Sordariomycetidae</taxon>
        <taxon>Sordariales</taxon>
        <taxon>Lasiosphaeriaceae</taxon>
        <taxon>Lasiosphaeria</taxon>
    </lineage>
</organism>
<sequence length="180" mass="19109">MSRTLRVDVYGRLVLPEMGCSLNLSVLMLLYFFCLAGHERWCIFMRRARLHAHDERATASSRFRTQSLLEEDKVLLSVPAVALVKRAPSPVSVSAAGVKSSALAGNSSHRLEAVSLVPGAGRFSAGVSAVIPQSASRSAWLSSSTAYTSVGGSTNSGANGTAARSDAEASLRHGYRKDTP</sequence>
<evidence type="ECO:0000313" key="3">
    <source>
        <dbReference type="EMBL" id="KAK3376574.1"/>
    </source>
</evidence>
<dbReference type="AlphaFoldDB" id="A0AAE0NBI7"/>
<keyword evidence="4" id="KW-1185">Reference proteome</keyword>
<reference evidence="3" key="2">
    <citation type="submission" date="2023-06" db="EMBL/GenBank/DDBJ databases">
        <authorList>
            <consortium name="Lawrence Berkeley National Laboratory"/>
            <person name="Haridas S."/>
            <person name="Hensen N."/>
            <person name="Bonometti L."/>
            <person name="Westerberg I."/>
            <person name="Brannstrom I.O."/>
            <person name="Guillou S."/>
            <person name="Cros-Aarteil S."/>
            <person name="Calhoun S."/>
            <person name="Kuo A."/>
            <person name="Mondo S."/>
            <person name="Pangilinan J."/>
            <person name="Riley R."/>
            <person name="Labutti K."/>
            <person name="Andreopoulos B."/>
            <person name="Lipzen A."/>
            <person name="Chen C."/>
            <person name="Yanf M."/>
            <person name="Daum C."/>
            <person name="Ng V."/>
            <person name="Clum A."/>
            <person name="Steindorff A."/>
            <person name="Ohm R."/>
            <person name="Martin F."/>
            <person name="Silar P."/>
            <person name="Natvig D."/>
            <person name="Lalanne C."/>
            <person name="Gautier V."/>
            <person name="Ament-Velasquez S.L."/>
            <person name="Kruys A."/>
            <person name="Hutchinson M.I."/>
            <person name="Powell A.J."/>
            <person name="Barry K."/>
            <person name="Miller A.N."/>
            <person name="Grigoriev I.V."/>
            <person name="Debuchy R."/>
            <person name="Gladieux P."/>
            <person name="Thoren M.H."/>
            <person name="Johannesson H."/>
        </authorList>
    </citation>
    <scope>NUCLEOTIDE SEQUENCE</scope>
    <source>
        <strain evidence="3">CBS 958.72</strain>
    </source>
</reference>
<keyword evidence="2" id="KW-0472">Membrane</keyword>
<dbReference type="EMBL" id="JAULSN010000003">
    <property type="protein sequence ID" value="KAK3376574.1"/>
    <property type="molecule type" value="Genomic_DNA"/>
</dbReference>
<reference evidence="3" key="1">
    <citation type="journal article" date="2023" name="Mol. Phylogenet. Evol.">
        <title>Genome-scale phylogeny and comparative genomics of the fungal order Sordariales.</title>
        <authorList>
            <person name="Hensen N."/>
            <person name="Bonometti L."/>
            <person name="Westerberg I."/>
            <person name="Brannstrom I.O."/>
            <person name="Guillou S."/>
            <person name="Cros-Aarteil S."/>
            <person name="Calhoun S."/>
            <person name="Haridas S."/>
            <person name="Kuo A."/>
            <person name="Mondo S."/>
            <person name="Pangilinan J."/>
            <person name="Riley R."/>
            <person name="LaButti K."/>
            <person name="Andreopoulos B."/>
            <person name="Lipzen A."/>
            <person name="Chen C."/>
            <person name="Yan M."/>
            <person name="Daum C."/>
            <person name="Ng V."/>
            <person name="Clum A."/>
            <person name="Steindorff A."/>
            <person name="Ohm R.A."/>
            <person name="Martin F."/>
            <person name="Silar P."/>
            <person name="Natvig D.O."/>
            <person name="Lalanne C."/>
            <person name="Gautier V."/>
            <person name="Ament-Velasquez S.L."/>
            <person name="Kruys A."/>
            <person name="Hutchinson M.I."/>
            <person name="Powell A.J."/>
            <person name="Barry K."/>
            <person name="Miller A.N."/>
            <person name="Grigoriev I.V."/>
            <person name="Debuchy R."/>
            <person name="Gladieux P."/>
            <person name="Hiltunen Thoren M."/>
            <person name="Johannesson H."/>
        </authorList>
    </citation>
    <scope>NUCLEOTIDE SEQUENCE</scope>
    <source>
        <strain evidence="3">CBS 958.72</strain>
    </source>
</reference>
<protein>
    <submittedName>
        <fullName evidence="3">Uncharacterized protein</fullName>
    </submittedName>
</protein>
<proteinExistence type="predicted"/>
<keyword evidence="2" id="KW-1133">Transmembrane helix</keyword>
<feature type="compositionally biased region" description="Polar residues" evidence="1">
    <location>
        <begin position="147"/>
        <end position="159"/>
    </location>
</feature>
<feature type="transmembrane region" description="Helical" evidence="2">
    <location>
        <begin position="20"/>
        <end position="37"/>
    </location>
</feature>
<keyword evidence="2" id="KW-0812">Transmembrane</keyword>
<feature type="compositionally biased region" description="Basic and acidic residues" evidence="1">
    <location>
        <begin position="165"/>
        <end position="180"/>
    </location>
</feature>
<gene>
    <name evidence="3" type="ORF">B0T24DRAFT_700238</name>
</gene>
<name>A0AAE0NBI7_9PEZI</name>
<evidence type="ECO:0000313" key="4">
    <source>
        <dbReference type="Proteomes" id="UP001287356"/>
    </source>
</evidence>
<comment type="caution">
    <text evidence="3">The sequence shown here is derived from an EMBL/GenBank/DDBJ whole genome shotgun (WGS) entry which is preliminary data.</text>
</comment>
<accession>A0AAE0NBI7</accession>
<evidence type="ECO:0000256" key="1">
    <source>
        <dbReference type="SAM" id="MobiDB-lite"/>
    </source>
</evidence>
<feature type="region of interest" description="Disordered" evidence="1">
    <location>
        <begin position="146"/>
        <end position="180"/>
    </location>
</feature>